<feature type="compositionally biased region" description="Basic and acidic residues" evidence="5">
    <location>
        <begin position="1212"/>
        <end position="1223"/>
    </location>
</feature>
<comment type="caution">
    <text evidence="8">The sequence shown here is derived from an EMBL/GenBank/DDBJ whole genome shotgun (WGS) entry which is preliminary data.</text>
</comment>
<feature type="compositionally biased region" description="Polar residues" evidence="5">
    <location>
        <begin position="789"/>
        <end position="877"/>
    </location>
</feature>
<dbReference type="Proteomes" id="UP001222027">
    <property type="component" value="Unassembled WGS sequence"/>
</dbReference>
<dbReference type="SUPFAM" id="SSF47616">
    <property type="entry name" value="GST C-terminal domain-like"/>
    <property type="match status" value="1"/>
</dbReference>
<accession>A0AAV8RA77</accession>
<dbReference type="FunFam" id="1.20.1050.10:FF:000004">
    <property type="entry name" value="Glutathione S-transferase F2"/>
    <property type="match status" value="1"/>
</dbReference>
<reference evidence="8 9" key="1">
    <citation type="submission" date="2022-12" db="EMBL/GenBank/DDBJ databases">
        <title>Chromosome-scale assembly of the Ensete ventricosum genome.</title>
        <authorList>
            <person name="Dussert Y."/>
            <person name="Stocks J."/>
            <person name="Wendawek A."/>
            <person name="Woldeyes F."/>
            <person name="Nichols R.A."/>
            <person name="Borrell J.S."/>
        </authorList>
    </citation>
    <scope>NUCLEOTIDE SEQUENCE [LARGE SCALE GENOMIC DNA]</scope>
    <source>
        <strain evidence="9">cv. Maze</strain>
        <tissue evidence="8">Seeds</tissue>
    </source>
</reference>
<dbReference type="InterPro" id="IPR036249">
    <property type="entry name" value="Thioredoxin-like_sf"/>
</dbReference>
<feature type="compositionally biased region" description="Low complexity" evidence="5">
    <location>
        <begin position="774"/>
        <end position="788"/>
    </location>
</feature>
<feature type="compositionally biased region" description="Polar residues" evidence="5">
    <location>
        <begin position="488"/>
        <end position="511"/>
    </location>
</feature>
<dbReference type="InterPro" id="IPR010987">
    <property type="entry name" value="Glutathione-S-Trfase_C-like"/>
</dbReference>
<dbReference type="SUPFAM" id="SSF52833">
    <property type="entry name" value="Thioredoxin-like"/>
    <property type="match status" value="1"/>
</dbReference>
<feature type="compositionally biased region" description="Low complexity" evidence="5">
    <location>
        <begin position="1164"/>
        <end position="1178"/>
    </location>
</feature>
<dbReference type="PROSITE" id="PS50404">
    <property type="entry name" value="GST_NTER"/>
    <property type="match status" value="1"/>
</dbReference>
<dbReference type="InterPro" id="IPR034347">
    <property type="entry name" value="GST_Phi_C"/>
</dbReference>
<dbReference type="PANTHER" id="PTHR43900:SF96">
    <property type="entry name" value="GLUTATHIONE TRANSFERASE"/>
    <property type="match status" value="1"/>
</dbReference>
<proteinExistence type="inferred from homology"/>
<dbReference type="EC" id="2.5.1.18" evidence="2"/>
<feature type="domain" description="GST C-terminal" evidence="7">
    <location>
        <begin position="98"/>
        <end position="233"/>
    </location>
</feature>
<feature type="compositionally biased region" description="Low complexity" evidence="5">
    <location>
        <begin position="1140"/>
        <end position="1152"/>
    </location>
</feature>
<dbReference type="Pfam" id="PF00043">
    <property type="entry name" value="GST_C"/>
    <property type="match status" value="1"/>
</dbReference>
<feature type="compositionally biased region" description="Polar residues" evidence="5">
    <location>
        <begin position="1192"/>
        <end position="1211"/>
    </location>
</feature>
<dbReference type="EMBL" id="JAQQAF010000004">
    <property type="protein sequence ID" value="KAJ8492958.1"/>
    <property type="molecule type" value="Genomic_DNA"/>
</dbReference>
<feature type="compositionally biased region" description="Polar residues" evidence="5">
    <location>
        <begin position="1022"/>
        <end position="1076"/>
    </location>
</feature>
<feature type="compositionally biased region" description="Polar residues" evidence="5">
    <location>
        <begin position="1264"/>
        <end position="1341"/>
    </location>
</feature>
<gene>
    <name evidence="8" type="ORF">OPV22_014679</name>
</gene>
<evidence type="ECO:0000313" key="8">
    <source>
        <dbReference type="EMBL" id="KAJ8492958.1"/>
    </source>
</evidence>
<feature type="compositionally biased region" description="Polar residues" evidence="5">
    <location>
        <begin position="590"/>
        <end position="645"/>
    </location>
</feature>
<sequence>MAALPGASMLKLYYGKPMLPDVSRVLACLYEKNVKFELIDMYEGQHMPYEFLSLQAFARAPVTVVEDGSTFTLESRALCRYISEKYADRGNTYLLGRDILERASIEQWLKLEEHNFHPPSWELVFHLAFATPMVDPDPDLITRSERRLASVLDVYDQCLSESEFLAGDEFTLADLSHLPNSHYLAASQQWCHLFDVRKNVRRWWESISKRPSWTNVVEMLTEVEVLKEQITSGEENTTTLHLLPCMFHQMPPPTTGYVLPAQVTQSIEVVPYSPPQSQPESIPSPPQTSPPQASVGGTSPTPADASQSSQQTSKTYKEDVLTPAQTTADEKSTPQESNLTHTKSPQPSRQITSSASAPLATATTKVSAPVSDSRRSTTPADDSMPRQQPSPTTSEASNLSTPGGVAPLMSSGPIPTAADASQASQRSPGRVDQATTSSTQPNSIESVNTLPSSAAPSAQTSIGQASNLSTPGGVAPLMSSGPIPTAADASQASQRSPGRVDQATTSSTQPNRVELVNTLPSSAAPSAQTSIGLITPLIHNTTPTPIDASDTAKPLSQPDQASIGQASEISKGSTPQSQSTTTTSSTQASIGQVSEISKRSTPVSQSTTPTLADTSKPPSQLNQVEAVTTSPTQASIGQTLEISKGSTPLSQSTTPTPSNTLEPSSQPNQVEAVTTSPTLASIGQTSEISKGSTPLSQSTTLIPTDASKPSLQPIQVGSMTTTSVDTPSIASPTQNYIGQSSETSKGPPTPLSQSITSTTTNTSKPSSRPDHMASVSTSVNTPSVTSTSKGPLSQSTTPTLVDTPKPSSQLNQVESVTTSMNTSSVAFPNPTQAEQASEISQGPTPLSQSTIPISTTVDASKPSSQPNQVELMNTSMNSPSAASPTQASTRQTPEISEELTPLSQSTAPIPADTLKPSSQPNQNESTRTAYVNTPLTASPIQTSTGQPSEISKSTLVSQSPTPTSTDASKPLPQSVLLNPATNQITQAPSDSPKAAESNKDQTSNQATLDTKSAAQDPFTDTLKPSSQPNQNESTRTAYVNTPLTASPIQTSTGQPSEISKASTLVSQSPTPTSTDASKPLPQSVLLNPATNQITQAPSDSPKAAESNKDQTSNQATLDTKSAAQDPFTGLPSTTKTSKESASPSSRTTPTSADVSSNPTTQPPTLNLATNQAATQTNTDVPTSVVSEAPASSDASMSWPQLPPTNQATQTTVDDKSATREEKASSNTPSAQPKPATSTGAQQSTPDKAQQDPQRFATEAFRQADSPQTVSSTQSQGEEASTGTPQQEQQHGLSTSQQVPKSTQSAQQEDTKDQPISQPESNTPTVSGSSDATKPQTDSTSGSEKKPSSTQ</sequence>
<dbReference type="InterPro" id="IPR040079">
    <property type="entry name" value="Glutathione_S-Trfase"/>
</dbReference>
<feature type="compositionally biased region" description="Low complexity" evidence="5">
    <location>
        <begin position="573"/>
        <end position="589"/>
    </location>
</feature>
<feature type="compositionally biased region" description="Polar residues" evidence="5">
    <location>
        <begin position="518"/>
        <end position="544"/>
    </location>
</feature>
<feature type="domain" description="GST N-terminal" evidence="6">
    <location>
        <begin position="9"/>
        <end position="90"/>
    </location>
</feature>
<evidence type="ECO:0000256" key="3">
    <source>
        <dbReference type="ARBA" id="ARBA00022679"/>
    </source>
</evidence>
<feature type="compositionally biased region" description="Polar residues" evidence="5">
    <location>
        <begin position="659"/>
        <end position="746"/>
    </location>
</feature>
<organism evidence="8 9">
    <name type="scientific">Ensete ventricosum</name>
    <name type="common">Abyssinian banana</name>
    <name type="synonym">Musa ensete</name>
    <dbReference type="NCBI Taxonomy" id="4639"/>
    <lineage>
        <taxon>Eukaryota</taxon>
        <taxon>Viridiplantae</taxon>
        <taxon>Streptophyta</taxon>
        <taxon>Embryophyta</taxon>
        <taxon>Tracheophyta</taxon>
        <taxon>Spermatophyta</taxon>
        <taxon>Magnoliopsida</taxon>
        <taxon>Liliopsida</taxon>
        <taxon>Zingiberales</taxon>
        <taxon>Musaceae</taxon>
        <taxon>Ensete</taxon>
    </lineage>
</organism>
<keyword evidence="3" id="KW-0808">Transferase</keyword>
<dbReference type="Gene3D" id="1.20.1050.10">
    <property type="match status" value="1"/>
</dbReference>
<feature type="compositionally biased region" description="Polar residues" evidence="5">
    <location>
        <begin position="1000"/>
        <end position="1013"/>
    </location>
</feature>
<dbReference type="PANTHER" id="PTHR43900">
    <property type="entry name" value="GLUTATHIONE S-TRANSFERASE RHO"/>
    <property type="match status" value="1"/>
</dbReference>
<feature type="compositionally biased region" description="Polar residues" evidence="5">
    <location>
        <begin position="419"/>
        <end position="470"/>
    </location>
</feature>
<evidence type="ECO:0000259" key="7">
    <source>
        <dbReference type="PROSITE" id="PS50405"/>
    </source>
</evidence>
<dbReference type="Gene3D" id="3.40.30.10">
    <property type="entry name" value="Glutaredoxin"/>
    <property type="match status" value="1"/>
</dbReference>
<feature type="compositionally biased region" description="Polar residues" evidence="5">
    <location>
        <begin position="557"/>
        <end position="572"/>
    </location>
</feature>
<comment type="catalytic activity">
    <reaction evidence="4">
        <text>RX + glutathione = an S-substituted glutathione + a halide anion + H(+)</text>
        <dbReference type="Rhea" id="RHEA:16437"/>
        <dbReference type="ChEBI" id="CHEBI:15378"/>
        <dbReference type="ChEBI" id="CHEBI:16042"/>
        <dbReference type="ChEBI" id="CHEBI:17792"/>
        <dbReference type="ChEBI" id="CHEBI:57925"/>
        <dbReference type="ChEBI" id="CHEBI:90779"/>
        <dbReference type="EC" id="2.5.1.18"/>
    </reaction>
</comment>
<dbReference type="Pfam" id="PF13417">
    <property type="entry name" value="GST_N_3"/>
    <property type="match status" value="1"/>
</dbReference>
<feature type="compositionally biased region" description="Polar residues" evidence="5">
    <location>
        <begin position="975"/>
        <end position="989"/>
    </location>
</feature>
<feature type="compositionally biased region" description="Polar residues" evidence="5">
    <location>
        <begin position="376"/>
        <end position="401"/>
    </location>
</feature>
<feature type="compositionally biased region" description="Polar residues" evidence="5">
    <location>
        <begin position="1224"/>
        <end position="1252"/>
    </location>
</feature>
<keyword evidence="9" id="KW-1185">Reference proteome</keyword>
<dbReference type="GO" id="GO:0043295">
    <property type="term" value="F:glutathione binding"/>
    <property type="evidence" value="ECO:0007669"/>
    <property type="project" value="TreeGrafter"/>
</dbReference>
<dbReference type="CDD" id="cd03187">
    <property type="entry name" value="GST_C_Phi"/>
    <property type="match status" value="1"/>
</dbReference>
<name>A0AAV8RA77_ENSVE</name>
<dbReference type="GO" id="GO:0004364">
    <property type="term" value="F:glutathione transferase activity"/>
    <property type="evidence" value="ECO:0007669"/>
    <property type="project" value="UniProtKB-EC"/>
</dbReference>
<feature type="region of interest" description="Disordered" evidence="5">
    <location>
        <begin position="271"/>
        <end position="1350"/>
    </location>
</feature>
<feature type="compositionally biased region" description="Low complexity" evidence="5">
    <location>
        <begin position="878"/>
        <end position="892"/>
    </location>
</feature>
<dbReference type="SFLD" id="SFLDG00358">
    <property type="entry name" value="Main_(cytGST)"/>
    <property type="match status" value="1"/>
</dbReference>
<feature type="compositionally biased region" description="Pro residues" evidence="5">
    <location>
        <begin position="272"/>
        <end position="289"/>
    </location>
</feature>
<feature type="compositionally biased region" description="Polar residues" evidence="5">
    <location>
        <begin position="1109"/>
        <end position="1122"/>
    </location>
</feature>
<feature type="compositionally biased region" description="Polar residues" evidence="5">
    <location>
        <begin position="1084"/>
        <end position="1098"/>
    </location>
</feature>
<dbReference type="InterPro" id="IPR004045">
    <property type="entry name" value="Glutathione_S-Trfase_N"/>
</dbReference>
<dbReference type="GO" id="GO:0006749">
    <property type="term" value="P:glutathione metabolic process"/>
    <property type="evidence" value="ECO:0007669"/>
    <property type="project" value="TreeGrafter"/>
</dbReference>
<comment type="similarity">
    <text evidence="1">Belongs to the GST superfamily. Phi family.</text>
</comment>
<dbReference type="InterPro" id="IPR036282">
    <property type="entry name" value="Glutathione-S-Trfase_C_sf"/>
</dbReference>
<dbReference type="GO" id="GO:0009636">
    <property type="term" value="P:response to toxic substance"/>
    <property type="evidence" value="ECO:0007669"/>
    <property type="project" value="UniProtKB-ARBA"/>
</dbReference>
<dbReference type="SFLD" id="SFLDS00019">
    <property type="entry name" value="Glutathione_Transferase_(cytos"/>
    <property type="match status" value="1"/>
</dbReference>
<feature type="compositionally biased region" description="Polar residues" evidence="5">
    <location>
        <begin position="915"/>
        <end position="967"/>
    </location>
</feature>
<feature type="compositionally biased region" description="Low complexity" evidence="5">
    <location>
        <begin position="752"/>
        <end position="766"/>
    </location>
</feature>
<feature type="compositionally biased region" description="Low complexity" evidence="5">
    <location>
        <begin position="352"/>
        <end position="364"/>
    </location>
</feature>
<evidence type="ECO:0000259" key="6">
    <source>
        <dbReference type="PROSITE" id="PS50404"/>
    </source>
</evidence>
<feature type="compositionally biased region" description="Low complexity" evidence="5">
    <location>
        <begin position="290"/>
        <end position="313"/>
    </location>
</feature>
<evidence type="ECO:0000256" key="5">
    <source>
        <dbReference type="SAM" id="MobiDB-lite"/>
    </source>
</evidence>
<protein>
    <recommendedName>
        <fullName evidence="2">glutathione transferase</fullName>
        <ecNumber evidence="2">2.5.1.18</ecNumber>
    </recommendedName>
</protein>
<evidence type="ECO:0000313" key="9">
    <source>
        <dbReference type="Proteomes" id="UP001222027"/>
    </source>
</evidence>
<dbReference type="InterPro" id="IPR004046">
    <property type="entry name" value="GST_C"/>
</dbReference>
<feature type="compositionally biased region" description="Polar residues" evidence="5">
    <location>
        <begin position="334"/>
        <end position="351"/>
    </location>
</feature>
<dbReference type="PROSITE" id="PS50405">
    <property type="entry name" value="GST_CTER"/>
    <property type="match status" value="1"/>
</dbReference>
<feature type="compositionally biased region" description="Low complexity" evidence="5">
    <location>
        <begin position="646"/>
        <end position="658"/>
    </location>
</feature>
<feature type="compositionally biased region" description="Polar residues" evidence="5">
    <location>
        <begin position="1153"/>
        <end position="1163"/>
    </location>
</feature>
<evidence type="ECO:0000256" key="4">
    <source>
        <dbReference type="ARBA" id="ARBA00047960"/>
    </source>
</evidence>
<evidence type="ECO:0000256" key="1">
    <source>
        <dbReference type="ARBA" id="ARBA00010128"/>
    </source>
</evidence>
<evidence type="ECO:0000256" key="2">
    <source>
        <dbReference type="ARBA" id="ARBA00012452"/>
    </source>
</evidence>
<dbReference type="GO" id="GO:0005737">
    <property type="term" value="C:cytoplasm"/>
    <property type="evidence" value="ECO:0007669"/>
    <property type="project" value="TreeGrafter"/>
</dbReference>